<dbReference type="InterPro" id="IPR045853">
    <property type="entry name" value="Pep_chain_release_fac_I_sf"/>
</dbReference>
<dbReference type="SUPFAM" id="SSF75620">
    <property type="entry name" value="Release factor"/>
    <property type="match status" value="1"/>
</dbReference>
<dbReference type="Pfam" id="PF00472">
    <property type="entry name" value="RF-1"/>
    <property type="match status" value="1"/>
</dbReference>
<dbReference type="PANTHER" id="PTHR43116">
    <property type="entry name" value="PEPTIDE CHAIN RELEASE FACTOR 2"/>
    <property type="match status" value="1"/>
</dbReference>
<evidence type="ECO:0000256" key="3">
    <source>
        <dbReference type="ARBA" id="ARBA00022917"/>
    </source>
</evidence>
<accession>A0A1F8AZK2</accession>
<dbReference type="Pfam" id="PF03462">
    <property type="entry name" value="PCRF"/>
    <property type="match status" value="1"/>
</dbReference>
<dbReference type="Gene3D" id="3.30.70.1660">
    <property type="match status" value="1"/>
</dbReference>
<dbReference type="InterPro" id="IPR005139">
    <property type="entry name" value="PCRF"/>
</dbReference>
<dbReference type="HAMAP" id="MF_00094">
    <property type="entry name" value="Rel_fac_2"/>
    <property type="match status" value="1"/>
</dbReference>
<comment type="subcellular location">
    <subcellularLocation>
        <location evidence="4">Cytoplasm</location>
    </subcellularLocation>
</comment>
<dbReference type="Gene3D" id="1.20.58.410">
    <property type="entry name" value="Release factor"/>
    <property type="match status" value="1"/>
</dbReference>
<dbReference type="GO" id="GO:0016149">
    <property type="term" value="F:translation release factor activity, codon specific"/>
    <property type="evidence" value="ECO:0007669"/>
    <property type="project" value="UniProtKB-UniRule"/>
</dbReference>
<reference evidence="8 9" key="1">
    <citation type="journal article" date="2016" name="Nat. Commun.">
        <title>Thousands of microbial genomes shed light on interconnected biogeochemical processes in an aquifer system.</title>
        <authorList>
            <person name="Anantharaman K."/>
            <person name="Brown C.T."/>
            <person name="Hug L.A."/>
            <person name="Sharon I."/>
            <person name="Castelle C.J."/>
            <person name="Probst A.J."/>
            <person name="Thomas B.C."/>
            <person name="Singh A."/>
            <person name="Wilkins M.J."/>
            <person name="Karaoz U."/>
            <person name="Brodie E.L."/>
            <person name="Williams K.H."/>
            <person name="Hubbard S.S."/>
            <person name="Banfield J.F."/>
        </authorList>
    </citation>
    <scope>NUCLEOTIDE SEQUENCE [LARGE SCALE GENOMIC DNA]</scope>
</reference>
<feature type="modified residue" description="N5-methylglutamine" evidence="4">
    <location>
        <position position="245"/>
    </location>
</feature>
<dbReference type="NCBIfam" id="TIGR00020">
    <property type="entry name" value="prfB"/>
    <property type="match status" value="1"/>
</dbReference>
<evidence type="ECO:0000256" key="5">
    <source>
        <dbReference type="NCBIfam" id="TIGR00020"/>
    </source>
</evidence>
<comment type="similarity">
    <text evidence="1 4">Belongs to the prokaryotic/mitochondrial release factor family.</text>
</comment>
<evidence type="ECO:0000259" key="7">
    <source>
        <dbReference type="SMART" id="SM00937"/>
    </source>
</evidence>
<comment type="caution">
    <text evidence="8">The sequence shown here is derived from an EMBL/GenBank/DDBJ whole genome shotgun (WGS) entry which is preliminary data.</text>
</comment>
<dbReference type="Gene3D" id="3.30.160.20">
    <property type="match status" value="1"/>
</dbReference>
<keyword evidence="4" id="KW-0963">Cytoplasm</keyword>
<dbReference type="InterPro" id="IPR000352">
    <property type="entry name" value="Pep_chain_release_fac_I"/>
</dbReference>
<keyword evidence="3 4" id="KW-0648">Protein biosynthesis</keyword>
<dbReference type="InterPro" id="IPR004374">
    <property type="entry name" value="PrfB"/>
</dbReference>
<dbReference type="GO" id="GO:0005737">
    <property type="term" value="C:cytoplasm"/>
    <property type="evidence" value="ECO:0007669"/>
    <property type="project" value="UniProtKB-SubCell"/>
</dbReference>
<name>A0A1F8AZK2_9BACT</name>
<comment type="PTM">
    <text evidence="4">Methylated by PrmC. Methylation increases the termination efficiency of RF2.</text>
</comment>
<proteinExistence type="inferred from homology"/>
<dbReference type="Proteomes" id="UP000178313">
    <property type="component" value="Unassembled WGS sequence"/>
</dbReference>
<feature type="domain" description="Peptide chain release factor" evidence="7">
    <location>
        <begin position="78"/>
        <end position="186"/>
    </location>
</feature>
<keyword evidence="6" id="KW-0175">Coiled coil</keyword>
<evidence type="ECO:0000313" key="9">
    <source>
        <dbReference type="Proteomes" id="UP000178313"/>
    </source>
</evidence>
<evidence type="ECO:0000256" key="1">
    <source>
        <dbReference type="ARBA" id="ARBA00010835"/>
    </source>
</evidence>
<evidence type="ECO:0000256" key="2">
    <source>
        <dbReference type="ARBA" id="ARBA00022481"/>
    </source>
</evidence>
<comment type="function">
    <text evidence="4">Peptide chain release factor 2 directs the termination of translation in response to the peptide chain termination codons UGA and UAA.</text>
</comment>
<dbReference type="STRING" id="1802513.A3E46_02665"/>
<keyword evidence="2 4" id="KW-0488">Methylation</keyword>
<feature type="coiled-coil region" evidence="6">
    <location>
        <begin position="50"/>
        <end position="107"/>
    </location>
</feature>
<protein>
    <recommendedName>
        <fullName evidence="4 5">Peptide chain release factor 2</fullName>
        <shortName evidence="4">RF-2</shortName>
    </recommendedName>
</protein>
<dbReference type="PANTHER" id="PTHR43116:SF3">
    <property type="entry name" value="CLASS I PEPTIDE CHAIN RELEASE FACTOR"/>
    <property type="match status" value="1"/>
</dbReference>
<gene>
    <name evidence="4" type="primary">prfB</name>
    <name evidence="8" type="ORF">A3E46_02665</name>
</gene>
<evidence type="ECO:0000256" key="4">
    <source>
        <dbReference type="HAMAP-Rule" id="MF_00094"/>
    </source>
</evidence>
<dbReference type="SMART" id="SM00937">
    <property type="entry name" value="PCRF"/>
    <property type="match status" value="1"/>
</dbReference>
<dbReference type="EMBL" id="MGGZ01000017">
    <property type="protein sequence ID" value="OGM57167.1"/>
    <property type="molecule type" value="Genomic_DNA"/>
</dbReference>
<dbReference type="AlphaFoldDB" id="A0A1F8AZK2"/>
<sequence length="360" mass="40871">MEGSKINISDLSARFEKLKKALKPEEKKQKLDALEAESAKPDLWSDPEEAKRILQELSDLKKEIAQLEDLEGTISTIEGLLSQDAISPDLEKEIRATEKLLAELELVSFLSDEYDDKNALVSIHAGQGGTEAMDWANMLLRMYLRYAERRGWKTQTLDYTPGEEAGVKSVTFRVEGSLAYGYLKGEAGTHRLVRQSPFNADKLRQTSFALVEVLPEVTAVDLPDIEMKDEDLDWQFFRASSQGGQNVQKVSTAVRVIHRPTGITSSSQSERFQEQNRKIALNLLRAKLWMLEKTRQEETKKGLKGEYRPASWGNQIRSYVLHPYKMVKDLRTEVETSNTEAVLAGEIDEFIEAELKFVKK</sequence>
<organism evidence="8 9">
    <name type="scientific">Candidatus Woesebacteria bacterium RIFCSPHIGHO2_12_FULL_46_16</name>
    <dbReference type="NCBI Taxonomy" id="1802513"/>
    <lineage>
        <taxon>Bacteria</taxon>
        <taxon>Candidatus Woeseibacteriota</taxon>
    </lineage>
</organism>
<evidence type="ECO:0000313" key="8">
    <source>
        <dbReference type="EMBL" id="OGM57167.1"/>
    </source>
</evidence>
<evidence type="ECO:0000256" key="6">
    <source>
        <dbReference type="SAM" id="Coils"/>
    </source>
</evidence>